<dbReference type="AlphaFoldDB" id="A0A412KTP1"/>
<organism evidence="1 2">
    <name type="scientific">Dorea formicigenerans</name>
    <dbReference type="NCBI Taxonomy" id="39486"/>
    <lineage>
        <taxon>Bacteria</taxon>
        <taxon>Bacillati</taxon>
        <taxon>Bacillota</taxon>
        <taxon>Clostridia</taxon>
        <taxon>Lachnospirales</taxon>
        <taxon>Lachnospiraceae</taxon>
        <taxon>Dorea</taxon>
    </lineage>
</organism>
<comment type="caution">
    <text evidence="1">The sequence shown here is derived from an EMBL/GenBank/DDBJ whole genome shotgun (WGS) entry which is preliminary data.</text>
</comment>
<protein>
    <submittedName>
        <fullName evidence="1">Uncharacterized protein</fullName>
    </submittedName>
</protein>
<gene>
    <name evidence="1" type="ORF">DWX78_04300</name>
</gene>
<name>A0A412KTP1_9FIRM</name>
<reference evidence="1 2" key="1">
    <citation type="submission" date="2018-08" db="EMBL/GenBank/DDBJ databases">
        <title>A genome reference for cultivated species of the human gut microbiota.</title>
        <authorList>
            <person name="Zou Y."/>
            <person name="Xue W."/>
            <person name="Luo G."/>
        </authorList>
    </citation>
    <scope>NUCLEOTIDE SEQUENCE [LARGE SCALE GENOMIC DNA]</scope>
    <source>
        <strain evidence="1 2">AF21-25</strain>
    </source>
</reference>
<evidence type="ECO:0000313" key="1">
    <source>
        <dbReference type="EMBL" id="RGS71967.1"/>
    </source>
</evidence>
<dbReference type="EMBL" id="QRVU01000014">
    <property type="protein sequence ID" value="RGS71967.1"/>
    <property type="molecule type" value="Genomic_DNA"/>
</dbReference>
<sequence length="125" mass="14379">MRTRNVVREDLRKTVAKCKNTQSIETILKIAEIYRKVYDNATLKEVSELQWEQRLMINKVMNSTNTKNIHNARLILESLEKRASPIIKNVYENAKTTVSHTKKYTGYTRKGGVGQKKIGGRKVNG</sequence>
<proteinExistence type="predicted"/>
<dbReference type="Proteomes" id="UP000285981">
    <property type="component" value="Unassembled WGS sequence"/>
</dbReference>
<accession>A0A412KTP1</accession>
<evidence type="ECO:0000313" key="2">
    <source>
        <dbReference type="Proteomes" id="UP000285981"/>
    </source>
</evidence>